<evidence type="ECO:0000313" key="3">
    <source>
        <dbReference type="Proteomes" id="UP000326179"/>
    </source>
</evidence>
<accession>A0A5Q0LMM8</accession>
<dbReference type="KEGG" id="sfy:GFH48_38395"/>
<organism evidence="2 3">
    <name type="scientific">Streptomyces fagopyri</name>
    <dbReference type="NCBI Taxonomy" id="2662397"/>
    <lineage>
        <taxon>Bacteria</taxon>
        <taxon>Bacillati</taxon>
        <taxon>Actinomycetota</taxon>
        <taxon>Actinomycetes</taxon>
        <taxon>Kitasatosporales</taxon>
        <taxon>Streptomycetaceae</taxon>
        <taxon>Streptomyces</taxon>
    </lineage>
</organism>
<keyword evidence="3" id="KW-1185">Reference proteome</keyword>
<evidence type="ECO:0000313" key="2">
    <source>
        <dbReference type="EMBL" id="QFZ78383.1"/>
    </source>
</evidence>
<feature type="transmembrane region" description="Helical" evidence="1">
    <location>
        <begin position="41"/>
        <end position="64"/>
    </location>
</feature>
<reference evidence="2 3" key="1">
    <citation type="submission" date="2019-10" db="EMBL/GenBank/DDBJ databases">
        <title>A novel species.</title>
        <authorList>
            <person name="Gao J."/>
        </authorList>
    </citation>
    <scope>NUCLEOTIDE SEQUENCE [LARGE SCALE GENOMIC DNA]</scope>
    <source>
        <strain evidence="2 3">QMT-28</strain>
    </source>
</reference>
<sequence>MAEVGSDPLVWRISPAQAALMILAACPCAAVNIYWHPSAVLRLVTVVVGVVALLVALVSLRMYLAVDDEGVAVRFLHREQWLAWSSVDQIEVVSGVRGSDTIRFSRADRTFVDVPPSLLQPTRPVRRSVAGHLLRDAARRIEARRPAA</sequence>
<gene>
    <name evidence="2" type="ORF">GFH48_38395</name>
</gene>
<dbReference type="RefSeq" id="WP_153292558.1">
    <property type="nucleotide sequence ID" value="NZ_CP045643.1"/>
</dbReference>
<dbReference type="EMBL" id="CP045643">
    <property type="protein sequence ID" value="QFZ78383.1"/>
    <property type="molecule type" value="Genomic_DNA"/>
</dbReference>
<dbReference type="AlphaFoldDB" id="A0A5Q0LMM8"/>
<dbReference type="Proteomes" id="UP000326179">
    <property type="component" value="Chromosome"/>
</dbReference>
<name>A0A5Q0LMM8_9ACTN</name>
<keyword evidence="1" id="KW-1133">Transmembrane helix</keyword>
<feature type="transmembrane region" description="Helical" evidence="1">
    <location>
        <begin position="18"/>
        <end position="35"/>
    </location>
</feature>
<keyword evidence="1" id="KW-0472">Membrane</keyword>
<protein>
    <recommendedName>
        <fullName evidence="4">PH domain-containing protein</fullName>
    </recommendedName>
</protein>
<proteinExistence type="predicted"/>
<keyword evidence="1" id="KW-0812">Transmembrane</keyword>
<evidence type="ECO:0000256" key="1">
    <source>
        <dbReference type="SAM" id="Phobius"/>
    </source>
</evidence>
<evidence type="ECO:0008006" key="4">
    <source>
        <dbReference type="Google" id="ProtNLM"/>
    </source>
</evidence>